<dbReference type="Pfam" id="PF07690">
    <property type="entry name" value="MFS_1"/>
    <property type="match status" value="1"/>
</dbReference>
<sequence>MTDQAAVGFRSERGPVLIALMLSTALVAIESTILATAVPSIVADLGGFAQFPWLFSIFLLAQAVSVPVYAKLADTVGRKPIMLVGIGTFLVGSILAGFAWDMTSLIVFRAIQGLGAGAVLPVSITITGDLYSVRERARVQGYIASVWAASSVIGPSLGGLFAEYASWRWIFFVNIPLCLIAAWMLIRNYHEKVERQRHRIDIGGALVLTVGLTLLILAVLEGGQAWAWNSWQSIGAFALAAVLLAVFVLIERRAAEPVLPLWLFSRRLLLTTSLISFGVGAVLIGLTSYVPTFLELSAGASPLVSGLSVAALTLGWPISASQSGKLFLRIGFRNTAFIGLGIALVGTVGLVAASLVPNPVTSALACFIVGLGLGLVASPTLIAAQSSVAWSDRGVVTGANMFLRSMGSAVGVAVFGAVANGVIDRSGLGAQSGAAIQAATTTVFIGVVIATVATVAGAVAMPRVGVDDVEHRPDEVSAAPSEA</sequence>
<reference evidence="11" key="2">
    <citation type="submission" date="2016-01" db="EMBL/GenBank/DDBJ databases">
        <title>Complete genome sequence of Agromyces aureus AR33T and comparison with related organisms.</title>
        <authorList>
            <person name="Corretto E."/>
            <person name="Antonielli L."/>
            <person name="Sessitsch A."/>
            <person name="Brader G."/>
        </authorList>
    </citation>
    <scope>NUCLEOTIDE SEQUENCE [LARGE SCALE GENOMIC DNA]</scope>
    <source>
        <strain evidence="11">AR33</strain>
    </source>
</reference>
<dbReference type="GO" id="GO:0022857">
    <property type="term" value="F:transmembrane transporter activity"/>
    <property type="evidence" value="ECO:0007669"/>
    <property type="project" value="InterPro"/>
</dbReference>
<proteinExistence type="inferred from homology"/>
<keyword evidence="11" id="KW-1185">Reference proteome</keyword>
<dbReference type="InterPro" id="IPR036259">
    <property type="entry name" value="MFS_trans_sf"/>
</dbReference>
<dbReference type="Gene3D" id="1.20.1720.10">
    <property type="entry name" value="Multidrug resistance protein D"/>
    <property type="match status" value="1"/>
</dbReference>
<comment type="subcellular location">
    <subcellularLocation>
        <location evidence="1">Cell inner membrane</location>
        <topology evidence="1">Multi-pass membrane protein</topology>
    </subcellularLocation>
</comment>
<keyword evidence="7 8" id="KW-0472">Membrane</keyword>
<evidence type="ECO:0000256" key="7">
    <source>
        <dbReference type="ARBA" id="ARBA00023136"/>
    </source>
</evidence>
<feature type="transmembrane region" description="Helical" evidence="8">
    <location>
        <begin position="362"/>
        <end position="384"/>
    </location>
</feature>
<name>A0A191WD24_9MICO</name>
<keyword evidence="4" id="KW-1003">Cell membrane</keyword>
<evidence type="ECO:0000256" key="6">
    <source>
        <dbReference type="ARBA" id="ARBA00022989"/>
    </source>
</evidence>
<dbReference type="PANTHER" id="PTHR23501:SF191">
    <property type="entry name" value="VACUOLAR BASIC AMINO ACID TRANSPORTER 4"/>
    <property type="match status" value="1"/>
</dbReference>
<dbReference type="Proteomes" id="UP000078437">
    <property type="component" value="Chromosome"/>
</dbReference>
<dbReference type="Gene3D" id="1.20.1250.20">
    <property type="entry name" value="MFS general substrate transporter like domains"/>
    <property type="match status" value="1"/>
</dbReference>
<feature type="transmembrane region" description="Helical" evidence="8">
    <location>
        <begin position="198"/>
        <end position="219"/>
    </location>
</feature>
<gene>
    <name evidence="10" type="ORF">ATC03_04925</name>
</gene>
<evidence type="ECO:0000256" key="3">
    <source>
        <dbReference type="ARBA" id="ARBA00022448"/>
    </source>
</evidence>
<dbReference type="GO" id="GO:0005886">
    <property type="term" value="C:plasma membrane"/>
    <property type="evidence" value="ECO:0007669"/>
    <property type="project" value="UniProtKB-SubCell"/>
</dbReference>
<dbReference type="InterPro" id="IPR020846">
    <property type="entry name" value="MFS_dom"/>
</dbReference>
<evidence type="ECO:0000313" key="10">
    <source>
        <dbReference type="EMBL" id="ANJ26170.1"/>
    </source>
</evidence>
<dbReference type="FunFam" id="1.20.1720.10:FF:000004">
    <property type="entry name" value="EmrB/QacA family drug resistance transporter"/>
    <property type="match status" value="1"/>
</dbReference>
<dbReference type="PRINTS" id="PR01036">
    <property type="entry name" value="TCRTETB"/>
</dbReference>
<keyword evidence="5 8" id="KW-0812">Transmembrane</keyword>
<dbReference type="SUPFAM" id="SSF103473">
    <property type="entry name" value="MFS general substrate transporter"/>
    <property type="match status" value="1"/>
</dbReference>
<accession>A0A191WD24</accession>
<feature type="transmembrane region" description="Helical" evidence="8">
    <location>
        <begin position="167"/>
        <end position="186"/>
    </location>
</feature>
<comment type="similarity">
    <text evidence="2">Belongs to the major facilitator superfamily. TCR/Tet family.</text>
</comment>
<dbReference type="AlphaFoldDB" id="A0A191WD24"/>
<evidence type="ECO:0000259" key="9">
    <source>
        <dbReference type="PROSITE" id="PS50850"/>
    </source>
</evidence>
<keyword evidence="6 8" id="KW-1133">Transmembrane helix</keyword>
<evidence type="ECO:0000256" key="8">
    <source>
        <dbReference type="SAM" id="Phobius"/>
    </source>
</evidence>
<evidence type="ECO:0000256" key="5">
    <source>
        <dbReference type="ARBA" id="ARBA00022692"/>
    </source>
</evidence>
<feature type="transmembrane region" description="Helical" evidence="8">
    <location>
        <begin position="16"/>
        <end position="38"/>
    </location>
</feature>
<keyword evidence="3" id="KW-0813">Transport</keyword>
<feature type="transmembrane region" description="Helical" evidence="8">
    <location>
        <begin position="231"/>
        <end position="250"/>
    </location>
</feature>
<evidence type="ECO:0000313" key="11">
    <source>
        <dbReference type="Proteomes" id="UP000078437"/>
    </source>
</evidence>
<evidence type="ECO:0000256" key="1">
    <source>
        <dbReference type="ARBA" id="ARBA00004429"/>
    </source>
</evidence>
<dbReference type="InterPro" id="IPR011701">
    <property type="entry name" value="MFS"/>
</dbReference>
<feature type="transmembrane region" description="Helical" evidence="8">
    <location>
        <begin position="50"/>
        <end position="69"/>
    </location>
</feature>
<dbReference type="EMBL" id="CP013979">
    <property type="protein sequence ID" value="ANJ26170.1"/>
    <property type="molecule type" value="Genomic_DNA"/>
</dbReference>
<feature type="transmembrane region" description="Helical" evidence="8">
    <location>
        <begin position="270"/>
        <end position="290"/>
    </location>
</feature>
<evidence type="ECO:0000256" key="4">
    <source>
        <dbReference type="ARBA" id="ARBA00022475"/>
    </source>
</evidence>
<feature type="domain" description="Major facilitator superfamily (MFS) profile" evidence="9">
    <location>
        <begin position="16"/>
        <end position="465"/>
    </location>
</feature>
<dbReference type="RefSeq" id="WP_067873855.1">
    <property type="nucleotide sequence ID" value="NZ_CP013979.1"/>
</dbReference>
<feature type="transmembrane region" description="Helical" evidence="8">
    <location>
        <begin position="139"/>
        <end position="161"/>
    </location>
</feature>
<feature type="transmembrane region" description="Helical" evidence="8">
    <location>
        <begin position="405"/>
        <end position="423"/>
    </location>
</feature>
<feature type="transmembrane region" description="Helical" evidence="8">
    <location>
        <begin position="296"/>
        <end position="316"/>
    </location>
</feature>
<dbReference type="PANTHER" id="PTHR23501">
    <property type="entry name" value="MAJOR FACILITATOR SUPERFAMILY"/>
    <property type="match status" value="1"/>
</dbReference>
<reference evidence="10 11" key="1">
    <citation type="journal article" date="2016" name="Int. J. Syst. Evol. Microbiol.">
        <title>Agromyces aureus sp. nov., isolated from the rhizosphere of Salix caprea L. grown in a heavy-metal-contaminated soil.</title>
        <authorList>
            <person name="Corretto E."/>
            <person name="Antonielli L."/>
            <person name="Sessitsch A."/>
            <person name="Compant S."/>
            <person name="Gorfer M."/>
            <person name="Kuffner M."/>
            <person name="Brader G."/>
        </authorList>
    </citation>
    <scope>NUCLEOTIDE SEQUENCE [LARGE SCALE GENOMIC DNA]</scope>
    <source>
        <strain evidence="10 11">AR33</strain>
    </source>
</reference>
<organism evidence="10 11">
    <name type="scientific">Agromyces aureus</name>
    <dbReference type="NCBI Taxonomy" id="453304"/>
    <lineage>
        <taxon>Bacteria</taxon>
        <taxon>Bacillati</taxon>
        <taxon>Actinomycetota</taxon>
        <taxon>Actinomycetes</taxon>
        <taxon>Micrococcales</taxon>
        <taxon>Microbacteriaceae</taxon>
        <taxon>Agromyces</taxon>
    </lineage>
</organism>
<feature type="transmembrane region" description="Helical" evidence="8">
    <location>
        <begin position="106"/>
        <end position="127"/>
    </location>
</feature>
<feature type="transmembrane region" description="Helical" evidence="8">
    <location>
        <begin position="81"/>
        <end position="100"/>
    </location>
</feature>
<feature type="transmembrane region" description="Helical" evidence="8">
    <location>
        <begin position="337"/>
        <end position="356"/>
    </location>
</feature>
<protein>
    <submittedName>
        <fullName evidence="10">Disulfide bond formation protein DsbA</fullName>
    </submittedName>
</protein>
<dbReference type="PROSITE" id="PS50850">
    <property type="entry name" value="MFS"/>
    <property type="match status" value="1"/>
</dbReference>
<dbReference type="KEGG" id="agy:ATC03_04925"/>
<feature type="transmembrane region" description="Helical" evidence="8">
    <location>
        <begin position="435"/>
        <end position="460"/>
    </location>
</feature>
<dbReference type="CDD" id="cd17502">
    <property type="entry name" value="MFS_Azr1_MDR_like"/>
    <property type="match status" value="1"/>
</dbReference>
<evidence type="ECO:0000256" key="2">
    <source>
        <dbReference type="ARBA" id="ARBA00007520"/>
    </source>
</evidence>